<comment type="caution">
    <text evidence="1">The sequence shown here is derived from an EMBL/GenBank/DDBJ whole genome shotgun (WGS) entry which is preliminary data.</text>
</comment>
<dbReference type="EMBL" id="VSSQ01000781">
    <property type="protein sequence ID" value="MPM01215.1"/>
    <property type="molecule type" value="Genomic_DNA"/>
</dbReference>
<sequence>METILERITTPFKDTTQAQYIAKRTEFLKYAGRDLATLAAETISDFNSKWNKIDSRMKSVPGKEVIRTFRSEIQSTYSVNLSDYSIG</sequence>
<reference evidence="1" key="1">
    <citation type="submission" date="2019-08" db="EMBL/GenBank/DDBJ databases">
        <authorList>
            <person name="Kucharzyk K."/>
            <person name="Murdoch R.W."/>
            <person name="Higgins S."/>
            <person name="Loffler F."/>
        </authorList>
    </citation>
    <scope>NUCLEOTIDE SEQUENCE</scope>
</reference>
<evidence type="ECO:0000313" key="1">
    <source>
        <dbReference type="EMBL" id="MPM01215.1"/>
    </source>
</evidence>
<accession>A0A644WBL6</accession>
<name>A0A644WBL6_9ZZZZ</name>
<proteinExistence type="predicted"/>
<dbReference type="AlphaFoldDB" id="A0A644WBL6"/>
<organism evidence="1">
    <name type="scientific">bioreactor metagenome</name>
    <dbReference type="NCBI Taxonomy" id="1076179"/>
    <lineage>
        <taxon>unclassified sequences</taxon>
        <taxon>metagenomes</taxon>
        <taxon>ecological metagenomes</taxon>
    </lineage>
</organism>
<protein>
    <submittedName>
        <fullName evidence="1">Uncharacterized protein</fullName>
    </submittedName>
</protein>
<gene>
    <name evidence="1" type="ORF">SDC9_47453</name>
</gene>